<evidence type="ECO:0000313" key="1">
    <source>
        <dbReference type="Ensembl" id="ENSSGRP00000018331.1"/>
    </source>
</evidence>
<sequence>MNIYFCGSIRGGRYLPKNSEEVTAVRLGFESG</sequence>
<name>A0A672L2F5_SINGR</name>
<dbReference type="AlphaFoldDB" id="A0A672L2F5"/>
<reference evidence="1" key="2">
    <citation type="submission" date="2025-09" db="UniProtKB">
        <authorList>
            <consortium name="Ensembl"/>
        </authorList>
    </citation>
    <scope>IDENTIFICATION</scope>
</reference>
<dbReference type="Proteomes" id="UP000472262">
    <property type="component" value="Unassembled WGS sequence"/>
</dbReference>
<accession>A0A672L2F5</accession>
<organism evidence="1 2">
    <name type="scientific">Sinocyclocheilus grahami</name>
    <name type="common">Dianchi golden-line fish</name>
    <name type="synonym">Barbus grahami</name>
    <dbReference type="NCBI Taxonomy" id="75366"/>
    <lineage>
        <taxon>Eukaryota</taxon>
        <taxon>Metazoa</taxon>
        <taxon>Chordata</taxon>
        <taxon>Craniata</taxon>
        <taxon>Vertebrata</taxon>
        <taxon>Euteleostomi</taxon>
        <taxon>Actinopterygii</taxon>
        <taxon>Neopterygii</taxon>
        <taxon>Teleostei</taxon>
        <taxon>Ostariophysi</taxon>
        <taxon>Cypriniformes</taxon>
        <taxon>Cyprinidae</taxon>
        <taxon>Cyprininae</taxon>
        <taxon>Sinocyclocheilus</taxon>
    </lineage>
</organism>
<keyword evidence="2" id="KW-1185">Reference proteome</keyword>
<dbReference type="Ensembl" id="ENSSGRT00000019806.1">
    <property type="protein sequence ID" value="ENSSGRP00000018331.1"/>
    <property type="gene ID" value="ENSSGRG00000011127.1"/>
</dbReference>
<protein>
    <submittedName>
        <fullName evidence="1">Uncharacterized protein</fullName>
    </submittedName>
</protein>
<dbReference type="InParanoid" id="A0A672L2F5"/>
<proteinExistence type="predicted"/>
<evidence type="ECO:0000313" key="2">
    <source>
        <dbReference type="Proteomes" id="UP000472262"/>
    </source>
</evidence>
<reference evidence="1" key="1">
    <citation type="submission" date="2025-08" db="UniProtKB">
        <authorList>
            <consortium name="Ensembl"/>
        </authorList>
    </citation>
    <scope>IDENTIFICATION</scope>
</reference>